<dbReference type="SUPFAM" id="SSF53955">
    <property type="entry name" value="Lysozyme-like"/>
    <property type="match status" value="1"/>
</dbReference>
<feature type="domain" description="Glycoside hydrolase family 19 catalytic" evidence="1">
    <location>
        <begin position="25"/>
        <end position="143"/>
    </location>
</feature>
<accession>A0A109LGC0</accession>
<dbReference type="PATRIC" id="fig|294.194.peg.3818"/>
<dbReference type="Pfam" id="PF00182">
    <property type="entry name" value="Glyco_hydro_19"/>
    <property type="match status" value="1"/>
</dbReference>
<dbReference type="InterPro" id="IPR000726">
    <property type="entry name" value="Glyco_hydro_19_cat"/>
</dbReference>
<dbReference type="InterPro" id="IPR023346">
    <property type="entry name" value="Lysozyme-like_dom_sf"/>
</dbReference>
<dbReference type="EMBL" id="LCYA01000083">
    <property type="protein sequence ID" value="KWV86974.1"/>
    <property type="molecule type" value="Genomic_DNA"/>
</dbReference>
<dbReference type="Gene3D" id="1.10.530.10">
    <property type="match status" value="1"/>
</dbReference>
<dbReference type="GO" id="GO:0004568">
    <property type="term" value="F:chitinase activity"/>
    <property type="evidence" value="ECO:0007669"/>
    <property type="project" value="InterPro"/>
</dbReference>
<evidence type="ECO:0000259" key="1">
    <source>
        <dbReference type="Pfam" id="PF00182"/>
    </source>
</evidence>
<gene>
    <name evidence="2" type="ORF">PFLmoz3_03439</name>
</gene>
<proteinExistence type="predicted"/>
<name>A0A109LGC0_PSEFL</name>
<dbReference type="AlphaFoldDB" id="A0A109LGC0"/>
<dbReference type="GO" id="GO:0006032">
    <property type="term" value="P:chitin catabolic process"/>
    <property type="evidence" value="ECO:0007669"/>
    <property type="project" value="InterPro"/>
</dbReference>
<dbReference type="PANTHER" id="PTHR34408">
    <property type="entry name" value="FAMILY PROTEIN, PUTATIVE-RELATED"/>
    <property type="match status" value="1"/>
</dbReference>
<dbReference type="InterPro" id="IPR052354">
    <property type="entry name" value="Cell_Wall_Dynamics_Protein"/>
</dbReference>
<evidence type="ECO:0000313" key="2">
    <source>
        <dbReference type="EMBL" id="KWV86974.1"/>
    </source>
</evidence>
<organism evidence="2 3">
    <name type="scientific">Pseudomonas fluorescens</name>
    <dbReference type="NCBI Taxonomy" id="294"/>
    <lineage>
        <taxon>Bacteria</taxon>
        <taxon>Pseudomonadati</taxon>
        <taxon>Pseudomonadota</taxon>
        <taxon>Gammaproteobacteria</taxon>
        <taxon>Pseudomonadales</taxon>
        <taxon>Pseudomonadaceae</taxon>
        <taxon>Pseudomonas</taxon>
    </lineage>
</organism>
<comment type="caution">
    <text evidence="2">The sequence shown here is derived from an EMBL/GenBank/DDBJ whole genome shotgun (WGS) entry which is preliminary data.</text>
</comment>
<dbReference type="PANTHER" id="PTHR34408:SF1">
    <property type="entry name" value="GLYCOSYL HYDROLASE FAMILY 19 DOMAIN-CONTAINING PROTEIN HI_1415"/>
    <property type="match status" value="1"/>
</dbReference>
<dbReference type="GO" id="GO:0016998">
    <property type="term" value="P:cell wall macromolecule catabolic process"/>
    <property type="evidence" value="ECO:0007669"/>
    <property type="project" value="InterPro"/>
</dbReference>
<sequence length="236" mass="25295">MVITHAQLLGVMPGAHLRAGIFLTFLNAAFAGHQINTARRVAAFLAQIGHESAQLQYVRELGSDQYLSKYDTGSLAARLGNTPEADGDGQMYRGRGLIQITGRRNYMACSQALFGDDRLLRQPKLLEQPQWACESAAWFWQSNGLNELADKDQFTTITRRINVGSTVWTIVCGCGCERRRCYAFPRCVSLGRCVPAHGACLAGAGVAIRGAAGAAIGPTYTGAQPTKPGNSSATTG</sequence>
<dbReference type="Proteomes" id="UP000061348">
    <property type="component" value="Unassembled WGS sequence"/>
</dbReference>
<evidence type="ECO:0000313" key="3">
    <source>
        <dbReference type="Proteomes" id="UP000061348"/>
    </source>
</evidence>
<reference evidence="2 3" key="1">
    <citation type="submission" date="2015-05" db="EMBL/GenBank/DDBJ databases">
        <title>A genomic and transcriptomic approach to investigate the blue pigment phenotype in Pseudomonas fluorescens.</title>
        <authorList>
            <person name="Andreani N.A."/>
            <person name="Cardazzo B."/>
        </authorList>
    </citation>
    <scope>NUCLEOTIDE SEQUENCE [LARGE SCALE GENOMIC DNA]</scope>
    <source>
        <strain evidence="2 3">Ps_22</strain>
    </source>
</reference>
<protein>
    <submittedName>
        <fullName evidence="2">Chitinase class I</fullName>
    </submittedName>
</protein>